<dbReference type="RefSeq" id="WP_378615055.1">
    <property type="nucleotide sequence ID" value="NZ_JBHSAX010000019.1"/>
</dbReference>
<name>A0ABV8DYR9_9NOCA</name>
<dbReference type="Gene3D" id="2.60.120.620">
    <property type="entry name" value="q2cbj1_9rhob like domain"/>
    <property type="match status" value="1"/>
</dbReference>
<organism evidence="1 2">
    <name type="scientific">Nocardia jiangsuensis</name>
    <dbReference type="NCBI Taxonomy" id="1691563"/>
    <lineage>
        <taxon>Bacteria</taxon>
        <taxon>Bacillati</taxon>
        <taxon>Actinomycetota</taxon>
        <taxon>Actinomycetes</taxon>
        <taxon>Mycobacteriales</taxon>
        <taxon>Nocardiaceae</taxon>
        <taxon>Nocardia</taxon>
    </lineage>
</organism>
<protein>
    <submittedName>
        <fullName evidence="1">2OG-Fe dioxygenase family protein</fullName>
    </submittedName>
</protein>
<comment type="caution">
    <text evidence="1">The sequence shown here is derived from an EMBL/GenBank/DDBJ whole genome shotgun (WGS) entry which is preliminary data.</text>
</comment>
<dbReference type="InterPro" id="IPR018724">
    <property type="entry name" value="2OG-Fe_dioxygenase"/>
</dbReference>
<dbReference type="GO" id="GO:0051213">
    <property type="term" value="F:dioxygenase activity"/>
    <property type="evidence" value="ECO:0007669"/>
    <property type="project" value="UniProtKB-KW"/>
</dbReference>
<keyword evidence="1" id="KW-0223">Dioxygenase</keyword>
<gene>
    <name evidence="1" type="ORF">ACFO0B_25245</name>
</gene>
<dbReference type="Pfam" id="PF10014">
    <property type="entry name" value="2OG-Fe_Oxy_2"/>
    <property type="match status" value="1"/>
</dbReference>
<keyword evidence="1" id="KW-0560">Oxidoreductase</keyword>
<keyword evidence="2" id="KW-1185">Reference proteome</keyword>
<evidence type="ECO:0000313" key="2">
    <source>
        <dbReference type="Proteomes" id="UP001595696"/>
    </source>
</evidence>
<dbReference type="EMBL" id="JBHSAX010000019">
    <property type="protein sequence ID" value="MFC3965308.1"/>
    <property type="molecule type" value="Genomic_DNA"/>
</dbReference>
<proteinExistence type="predicted"/>
<sequence length="313" mass="35311">MTMRRHDVMDGPAARAVRGAITEMAEIRAEYARNRSIFVEGERMARLLRGLGACDADLEALQRASTDLPDDPTLPFRKSRNGRFVFDNDAGRIDRLEFQPFVLSADEDFVRYDSGRIRKFAEIRDLQANPALRGLLRFKAFVVDGLDIARRPKLDYDSANWICTLFHLRTVTTPELLGEPALEGVHSDGVDHTMTTMLGAENMTDGSACTFIHDMGETNAVAWDEVDPKLRVGRYQHRSFLDTLLVVDHEFKHSLSPVRAADAARVATRDMLVFFTRKPTVPGHISNRHDSLRRHETLPLSVPLVRGALQEET</sequence>
<evidence type="ECO:0000313" key="1">
    <source>
        <dbReference type="EMBL" id="MFC3965308.1"/>
    </source>
</evidence>
<reference evidence="2" key="1">
    <citation type="journal article" date="2019" name="Int. J. Syst. Evol. Microbiol.">
        <title>The Global Catalogue of Microorganisms (GCM) 10K type strain sequencing project: providing services to taxonomists for standard genome sequencing and annotation.</title>
        <authorList>
            <consortium name="The Broad Institute Genomics Platform"/>
            <consortium name="The Broad Institute Genome Sequencing Center for Infectious Disease"/>
            <person name="Wu L."/>
            <person name="Ma J."/>
        </authorList>
    </citation>
    <scope>NUCLEOTIDE SEQUENCE [LARGE SCALE GENOMIC DNA]</scope>
    <source>
        <strain evidence="2">CGMCC 4.7330</strain>
    </source>
</reference>
<accession>A0ABV8DYR9</accession>
<dbReference type="Proteomes" id="UP001595696">
    <property type="component" value="Unassembled WGS sequence"/>
</dbReference>